<keyword evidence="6 16" id="KW-0547">Nucleotide-binding</keyword>
<accession>A0A8C9STL8</accession>
<reference evidence="20 21" key="1">
    <citation type="submission" date="2019-04" db="EMBL/GenBank/DDBJ databases">
        <authorList>
            <consortium name="Wellcome Sanger Institute Data Sharing"/>
        </authorList>
    </citation>
    <scope>NUCLEOTIDE SEQUENCE [LARGE SCALE GENOMIC DNA]</scope>
</reference>
<dbReference type="GO" id="GO:0017111">
    <property type="term" value="F:ribonucleoside triphosphate phosphatase activity"/>
    <property type="evidence" value="ECO:0007669"/>
    <property type="project" value="TreeGrafter"/>
</dbReference>
<dbReference type="PANTHER" id="PTHR11782">
    <property type="entry name" value="ADENOSINE/GUANOSINE DIPHOSPHATASE"/>
    <property type="match status" value="1"/>
</dbReference>
<keyword evidence="10" id="KW-0460">Magnesium</keyword>
<comment type="cofactor">
    <cofactor evidence="2">
        <name>Mg(2+)</name>
        <dbReference type="ChEBI" id="CHEBI:18420"/>
    </cofactor>
</comment>
<keyword evidence="5 18" id="KW-0812">Transmembrane</keyword>
<feature type="binding site" evidence="16">
    <location>
        <begin position="204"/>
        <end position="208"/>
    </location>
    <ligand>
        <name>ATP</name>
        <dbReference type="ChEBI" id="CHEBI:30616"/>
    </ligand>
</feature>
<dbReference type="AlphaFoldDB" id="A0A8C9STL8"/>
<dbReference type="Gene3D" id="3.30.420.150">
    <property type="entry name" value="Exopolyphosphatase. Domain 2"/>
    <property type="match status" value="1"/>
</dbReference>
<dbReference type="GO" id="GO:0009134">
    <property type="term" value="P:nucleoside diphosphate catabolic process"/>
    <property type="evidence" value="ECO:0007669"/>
    <property type="project" value="TreeGrafter"/>
</dbReference>
<evidence type="ECO:0000256" key="9">
    <source>
        <dbReference type="ARBA" id="ARBA00022840"/>
    </source>
</evidence>
<comment type="subcellular location">
    <subcellularLocation>
        <location evidence="3">Membrane</location>
        <topology evidence="3">Multi-pass membrane protein</topology>
    </subcellularLocation>
</comment>
<evidence type="ECO:0000256" key="12">
    <source>
        <dbReference type="ARBA" id="ARBA00023136"/>
    </source>
</evidence>
<keyword evidence="12 18" id="KW-0472">Membrane</keyword>
<dbReference type="FunFam" id="3.30.420.40:FF:000068">
    <property type="entry name" value="Ectonucleoside triphosphate diphosphohydrolase 1"/>
    <property type="match status" value="1"/>
</dbReference>
<gene>
    <name evidence="20" type="primary">ENTPD2</name>
    <name evidence="20" type="synonym">LOC108922616</name>
</gene>
<proteinExistence type="inferred from homology"/>
<evidence type="ECO:0000256" key="15">
    <source>
        <dbReference type="PIRSR" id="PIRSR600407-1"/>
    </source>
</evidence>
<feature type="chain" id="PRO_5034607426" evidence="19">
    <location>
        <begin position="22"/>
        <end position="502"/>
    </location>
</feature>
<dbReference type="GO" id="GO:0004382">
    <property type="term" value="F:GDP phosphatase activity"/>
    <property type="evidence" value="ECO:0007669"/>
    <property type="project" value="TreeGrafter"/>
</dbReference>
<keyword evidence="14" id="KW-0325">Glycoprotein</keyword>
<reference evidence="20" key="3">
    <citation type="submission" date="2025-09" db="UniProtKB">
        <authorList>
            <consortium name="Ensembl"/>
        </authorList>
    </citation>
    <scope>IDENTIFICATION</scope>
</reference>
<feature type="transmembrane region" description="Helical" evidence="18">
    <location>
        <begin position="468"/>
        <end position="489"/>
    </location>
</feature>
<dbReference type="FunFam" id="3.30.420.150:FF:000002">
    <property type="entry name" value="Ectonucleoside triphosphate diphosphohydrolase 1"/>
    <property type="match status" value="1"/>
</dbReference>
<dbReference type="GO" id="GO:0005886">
    <property type="term" value="C:plasma membrane"/>
    <property type="evidence" value="ECO:0007669"/>
    <property type="project" value="TreeGrafter"/>
</dbReference>
<evidence type="ECO:0000256" key="19">
    <source>
        <dbReference type="SAM" id="SignalP"/>
    </source>
</evidence>
<keyword evidence="13" id="KW-1015">Disulfide bond</keyword>
<comment type="similarity">
    <text evidence="4 17">Belongs to the GDA1/CD39 NTPase family.</text>
</comment>
<dbReference type="GO" id="GO:0005524">
    <property type="term" value="F:ATP binding"/>
    <property type="evidence" value="ECO:0007669"/>
    <property type="project" value="UniProtKB-KW"/>
</dbReference>
<dbReference type="PROSITE" id="PS01238">
    <property type="entry name" value="GDA1_CD39_NTPASE"/>
    <property type="match status" value="1"/>
</dbReference>
<reference evidence="20" key="2">
    <citation type="submission" date="2025-08" db="UniProtKB">
        <authorList>
            <consortium name="Ensembl"/>
        </authorList>
    </citation>
    <scope>IDENTIFICATION</scope>
</reference>
<evidence type="ECO:0000256" key="3">
    <source>
        <dbReference type="ARBA" id="ARBA00004141"/>
    </source>
</evidence>
<dbReference type="GO" id="GO:0045134">
    <property type="term" value="F:UDP phosphatase activity"/>
    <property type="evidence" value="ECO:0007669"/>
    <property type="project" value="TreeGrafter"/>
</dbReference>
<evidence type="ECO:0000313" key="20">
    <source>
        <dbReference type="Ensembl" id="ENSSFOP00015042532.1"/>
    </source>
</evidence>
<evidence type="ECO:0000256" key="14">
    <source>
        <dbReference type="ARBA" id="ARBA00023180"/>
    </source>
</evidence>
<evidence type="ECO:0000256" key="17">
    <source>
        <dbReference type="RuleBase" id="RU003833"/>
    </source>
</evidence>
<keyword evidence="21" id="KW-1185">Reference proteome</keyword>
<evidence type="ECO:0000256" key="4">
    <source>
        <dbReference type="ARBA" id="ARBA00009283"/>
    </source>
</evidence>
<evidence type="ECO:0000256" key="8">
    <source>
        <dbReference type="ARBA" id="ARBA00022837"/>
    </source>
</evidence>
<keyword evidence="19" id="KW-0732">Signal</keyword>
<keyword evidence="11 18" id="KW-1133">Transmembrane helix</keyword>
<evidence type="ECO:0000256" key="6">
    <source>
        <dbReference type="ARBA" id="ARBA00022741"/>
    </source>
</evidence>
<organism evidence="20 21">
    <name type="scientific">Scleropages formosus</name>
    <name type="common">Asian bonytongue</name>
    <name type="synonym">Osteoglossum formosum</name>
    <dbReference type="NCBI Taxonomy" id="113540"/>
    <lineage>
        <taxon>Eukaryota</taxon>
        <taxon>Metazoa</taxon>
        <taxon>Chordata</taxon>
        <taxon>Craniata</taxon>
        <taxon>Vertebrata</taxon>
        <taxon>Euteleostomi</taxon>
        <taxon>Actinopterygii</taxon>
        <taxon>Neopterygii</taxon>
        <taxon>Teleostei</taxon>
        <taxon>Osteoglossocephala</taxon>
        <taxon>Osteoglossomorpha</taxon>
        <taxon>Osteoglossiformes</taxon>
        <taxon>Osteoglossidae</taxon>
        <taxon>Scleropages</taxon>
    </lineage>
</organism>
<dbReference type="Proteomes" id="UP000694397">
    <property type="component" value="Chromosome 6"/>
</dbReference>
<evidence type="ECO:0000256" key="11">
    <source>
        <dbReference type="ARBA" id="ARBA00022989"/>
    </source>
</evidence>
<keyword evidence="8" id="KW-0106">Calcium</keyword>
<evidence type="ECO:0000256" key="2">
    <source>
        <dbReference type="ARBA" id="ARBA00001946"/>
    </source>
</evidence>
<dbReference type="Pfam" id="PF01150">
    <property type="entry name" value="GDA1_CD39"/>
    <property type="match status" value="1"/>
</dbReference>
<evidence type="ECO:0000256" key="7">
    <source>
        <dbReference type="ARBA" id="ARBA00022801"/>
    </source>
</evidence>
<evidence type="ECO:0000256" key="10">
    <source>
        <dbReference type="ARBA" id="ARBA00022842"/>
    </source>
</evidence>
<feature type="signal peptide" evidence="19">
    <location>
        <begin position="1"/>
        <end position="21"/>
    </location>
</feature>
<keyword evidence="9 16" id="KW-0067">ATP-binding</keyword>
<dbReference type="OrthoDB" id="6372431at2759"/>
<keyword evidence="7 17" id="KW-0378">Hydrolase</keyword>
<evidence type="ECO:0000256" key="1">
    <source>
        <dbReference type="ARBA" id="ARBA00001913"/>
    </source>
</evidence>
<dbReference type="Ensembl" id="ENSSFOT00015073420.1">
    <property type="protein sequence ID" value="ENSSFOP00015042532.1"/>
    <property type="gene ID" value="ENSSFOG00015028372.1"/>
</dbReference>
<evidence type="ECO:0000256" key="5">
    <source>
        <dbReference type="ARBA" id="ARBA00022692"/>
    </source>
</evidence>
<evidence type="ECO:0000256" key="18">
    <source>
        <dbReference type="SAM" id="Phobius"/>
    </source>
</evidence>
<dbReference type="Gene3D" id="3.30.420.40">
    <property type="match status" value="1"/>
</dbReference>
<comment type="cofactor">
    <cofactor evidence="1">
        <name>Ca(2+)</name>
        <dbReference type="ChEBI" id="CHEBI:29108"/>
    </cofactor>
</comment>
<dbReference type="InterPro" id="IPR000407">
    <property type="entry name" value="GDA1_CD39_NTPase"/>
</dbReference>
<evidence type="ECO:0000313" key="21">
    <source>
        <dbReference type="Proteomes" id="UP000694397"/>
    </source>
</evidence>
<evidence type="ECO:0000256" key="13">
    <source>
        <dbReference type="ARBA" id="ARBA00023157"/>
    </source>
</evidence>
<dbReference type="GeneTree" id="ENSGT01150000286965"/>
<feature type="active site" description="Proton acceptor" evidence="15">
    <location>
        <position position="165"/>
    </location>
</feature>
<sequence>MGKNGCGIVLPLTLLLVGVLAILLLTIPTQDLKEPPDFMYGIVLDAGSSHTTMYIYKWQADKQNGTGVVTSHSECHPEGGGISSYAGMQGAAGHSLELCLEKATKDIPKIRHHLTPVYLGATAGMRLLNITNSSASDQILQEVAQTIKSYPFDFRGAVILSGQEEGVYGWVTVNYLLEKFIKYEFVGRWQTAGRQTVGALDFGGASTQITFVTQEKVEDKSNQMNLRLYGQDYSLYTKSFLCYGRDQVLRRLMALLMKSQGYPSVLSHPCFPMGYNATVRLNSVFDSPCTEDYRPSFSQPRDTMVVEGTGDYQHCLANVSKLFSFDNCPYSRCSFNGTFQPPVKGSFMAFSAFYYIHAFLQLATDVRVTTSAHLEQTVHSICNMSLMELRAKIPKEEGRLHEYCPAAVFVQVLLLRGYRFDTVSFPQISFEKKAGGASVGWALGYMLSLSNMLPSESVGLRKALRPGAWSSLLFLFTLIILVALGYLLVRTCAKKKGGDNVL</sequence>
<dbReference type="PANTHER" id="PTHR11782:SF33">
    <property type="entry name" value="ECTONUCLEOSIDE TRIPHOSPHATE DIPHOSPHOHYDROLASE 2"/>
    <property type="match status" value="1"/>
</dbReference>
<evidence type="ECO:0000256" key="16">
    <source>
        <dbReference type="PIRSR" id="PIRSR600407-2"/>
    </source>
</evidence>
<name>A0A8C9STL8_SCLFO</name>
<protein>
    <submittedName>
        <fullName evidence="20">Ectonucleoside triphosphate diphosphohydrolase 2</fullName>
    </submittedName>
</protein>